<reference evidence="1 2" key="1">
    <citation type="submission" date="2012-08" db="EMBL/GenBank/DDBJ databases">
        <title>Whole genome shotgun sequence of Austwickia chelonae NBRC 105200.</title>
        <authorList>
            <person name="Yoshida I."/>
            <person name="Hosoyama A."/>
            <person name="Tsuchikane K."/>
            <person name="Katsumata H."/>
            <person name="Ando Y."/>
            <person name="Ohji S."/>
            <person name="Hamada M."/>
            <person name="Tamura T."/>
            <person name="Yamazoe A."/>
            <person name="Yamazaki S."/>
            <person name="Fujita N."/>
        </authorList>
    </citation>
    <scope>NUCLEOTIDE SEQUENCE [LARGE SCALE GENOMIC DNA]</scope>
    <source>
        <strain evidence="1 2">NBRC 105200</strain>
    </source>
</reference>
<dbReference type="OrthoDB" id="9899146at2"/>
<proteinExistence type="predicted"/>
<dbReference type="Proteomes" id="UP000008495">
    <property type="component" value="Unassembled WGS sequence"/>
</dbReference>
<keyword evidence="2" id="KW-1185">Reference proteome</keyword>
<comment type="caution">
    <text evidence="1">The sequence shown here is derived from an EMBL/GenBank/DDBJ whole genome shotgun (WGS) entry which is preliminary data.</text>
</comment>
<dbReference type="RefSeq" id="WP_006502109.1">
    <property type="nucleotide sequence ID" value="NZ_BAGZ01000005.1"/>
</dbReference>
<dbReference type="AlphaFoldDB" id="K6W6A0"/>
<evidence type="ECO:0000313" key="2">
    <source>
        <dbReference type="Proteomes" id="UP000008495"/>
    </source>
</evidence>
<organism evidence="1 2">
    <name type="scientific">Austwickia chelonae NBRC 105200</name>
    <dbReference type="NCBI Taxonomy" id="1184607"/>
    <lineage>
        <taxon>Bacteria</taxon>
        <taxon>Bacillati</taxon>
        <taxon>Actinomycetota</taxon>
        <taxon>Actinomycetes</taxon>
        <taxon>Micrococcales</taxon>
        <taxon>Dermatophilaceae</taxon>
        <taxon>Austwickia</taxon>
    </lineage>
</organism>
<name>K6W6A0_9MICO</name>
<protein>
    <submittedName>
        <fullName evidence="1">Uncharacterized protein</fullName>
    </submittedName>
</protein>
<sequence length="135" mass="14371">MPNRHDPPPDLAELDDPDLRRFAEELGRLWPTVEPLVTPMDEASHDDLYAFMVKASKNGRISAETVCSAAQVHGDLGALRAGWTHFTPGQKAVLNAATAFVLEKSGATAGAPACPAGSPTDRVLSAAVRTLLNRN</sequence>
<evidence type="ECO:0000313" key="1">
    <source>
        <dbReference type="EMBL" id="GAB77357.1"/>
    </source>
</evidence>
<gene>
    <name evidence="1" type="ORF">AUCHE_05_02660</name>
</gene>
<dbReference type="STRING" id="100225.SAMN05421595_1185"/>
<accession>K6W6A0</accession>
<dbReference type="EMBL" id="BAGZ01000005">
    <property type="protein sequence ID" value="GAB77357.1"/>
    <property type="molecule type" value="Genomic_DNA"/>
</dbReference>